<keyword evidence="7 11" id="KW-1133">Transmembrane helix</keyword>
<name>A0A3B7R1X4_9BACT</name>
<evidence type="ECO:0000256" key="8">
    <source>
        <dbReference type="ARBA" id="ARBA00023065"/>
    </source>
</evidence>
<dbReference type="OrthoDB" id="9813518at2"/>
<proteinExistence type="predicted"/>
<evidence type="ECO:0000259" key="12">
    <source>
        <dbReference type="Pfam" id="PF07885"/>
    </source>
</evidence>
<comment type="subcellular location">
    <subcellularLocation>
        <location evidence="1">Membrane</location>
        <topology evidence="1">Multi-pass membrane protein</topology>
    </subcellularLocation>
</comment>
<dbReference type="RefSeq" id="WP_119445333.1">
    <property type="nucleotide sequence ID" value="NZ_CP032317.1"/>
</dbReference>
<keyword evidence="4 11" id="KW-0812">Transmembrane</keyword>
<evidence type="ECO:0000256" key="2">
    <source>
        <dbReference type="ARBA" id="ARBA00022448"/>
    </source>
</evidence>
<dbReference type="KEGG" id="hyh:D3Y59_12375"/>
<keyword evidence="9 11" id="KW-0472">Membrane</keyword>
<dbReference type="EMBL" id="CP032317">
    <property type="protein sequence ID" value="AYA37772.1"/>
    <property type="molecule type" value="Genomic_DNA"/>
</dbReference>
<dbReference type="Gene3D" id="2.60.40.1400">
    <property type="entry name" value="G protein-activated inward rectifier potassium channel 1"/>
    <property type="match status" value="1"/>
</dbReference>
<evidence type="ECO:0000313" key="14">
    <source>
        <dbReference type="EMBL" id="AYA37772.1"/>
    </source>
</evidence>
<evidence type="ECO:0000256" key="1">
    <source>
        <dbReference type="ARBA" id="ARBA00004141"/>
    </source>
</evidence>
<feature type="transmembrane region" description="Helical" evidence="11">
    <location>
        <begin position="71"/>
        <end position="93"/>
    </location>
</feature>
<evidence type="ECO:0000256" key="9">
    <source>
        <dbReference type="ARBA" id="ARBA00023136"/>
    </source>
</evidence>
<organism evidence="14 15">
    <name type="scientific">Hymenobacter oligotrophus</name>
    <dbReference type="NCBI Taxonomy" id="2319843"/>
    <lineage>
        <taxon>Bacteria</taxon>
        <taxon>Pseudomonadati</taxon>
        <taxon>Bacteroidota</taxon>
        <taxon>Cytophagia</taxon>
        <taxon>Cytophagales</taxon>
        <taxon>Hymenobacteraceae</taxon>
        <taxon>Hymenobacter</taxon>
    </lineage>
</organism>
<dbReference type="PANTHER" id="PTHR11767:SF102">
    <property type="entry name" value="INWARDLY RECTIFYING POTASSIUM CHANNEL 1, ISOFORM F"/>
    <property type="match status" value="1"/>
</dbReference>
<dbReference type="Pfam" id="PF07885">
    <property type="entry name" value="Ion_trans_2"/>
    <property type="match status" value="1"/>
</dbReference>
<dbReference type="GO" id="GO:0034702">
    <property type="term" value="C:monoatomic ion channel complex"/>
    <property type="evidence" value="ECO:0007669"/>
    <property type="project" value="UniProtKB-KW"/>
</dbReference>
<dbReference type="SUPFAM" id="SSF81324">
    <property type="entry name" value="Voltage-gated potassium channels"/>
    <property type="match status" value="1"/>
</dbReference>
<evidence type="ECO:0000256" key="11">
    <source>
        <dbReference type="SAM" id="Phobius"/>
    </source>
</evidence>
<dbReference type="PANTHER" id="PTHR11767">
    <property type="entry name" value="INWARD RECTIFIER POTASSIUM CHANNEL"/>
    <property type="match status" value="1"/>
</dbReference>
<evidence type="ECO:0000256" key="6">
    <source>
        <dbReference type="ARBA" id="ARBA00022958"/>
    </source>
</evidence>
<feature type="transmembrane region" description="Helical" evidence="11">
    <location>
        <begin position="114"/>
        <end position="133"/>
    </location>
</feature>
<sequence length="321" mass="36067">MVLPFGHYVVDQPPRCRFGSGASPDPGLGVKFGRPTVRAINHDGSFNVRRRGRMHTHEVYQTLVRMSWGAFLAWLLLALLLVNGLFALGYWLIGVEHLRGIERDGTAAGDLLHAFFFSTQTFTTVGYGAVAPTGVGANLLASFEALVGLLIAALATGLLYGRFSRPRARILFSQTAIISRRPDGTPCLQFRIANLYHSTLVELRARVMVQFTDPDGNRQYRALELERNEVQFFPLNWTLVHDITPESPLHGLGPADWAARFTEVLILIKGYDDTFAQEVHARNSYRFDEVQWNRRFVRAYDIEADGNVVLDLDRLHVTEAL</sequence>
<keyword evidence="5" id="KW-0851">Voltage-gated channel</keyword>
<dbReference type="Proteomes" id="UP000262802">
    <property type="component" value="Chromosome"/>
</dbReference>
<keyword evidence="3" id="KW-0633">Potassium transport</keyword>
<dbReference type="AlphaFoldDB" id="A0A3B7R1X4"/>
<dbReference type="GO" id="GO:1990573">
    <property type="term" value="P:potassium ion import across plasma membrane"/>
    <property type="evidence" value="ECO:0007669"/>
    <property type="project" value="TreeGrafter"/>
</dbReference>
<dbReference type="PRINTS" id="PR01320">
    <property type="entry name" value="KIRCHANNEL"/>
</dbReference>
<dbReference type="Pfam" id="PF17655">
    <property type="entry name" value="IRK_C"/>
    <property type="match status" value="1"/>
</dbReference>
<gene>
    <name evidence="14" type="ORF">D3Y59_12375</name>
</gene>
<dbReference type="InterPro" id="IPR013099">
    <property type="entry name" value="K_chnl_dom"/>
</dbReference>
<evidence type="ECO:0000256" key="5">
    <source>
        <dbReference type="ARBA" id="ARBA00022882"/>
    </source>
</evidence>
<keyword evidence="8" id="KW-0406">Ion transport</keyword>
<reference evidence="14 15" key="1">
    <citation type="submission" date="2018-09" db="EMBL/GenBank/DDBJ databases">
        <title>Hymenobacter medium sp. nov., isolated from R2A medium.</title>
        <authorList>
            <person name="Yingchao G."/>
        </authorList>
    </citation>
    <scope>NUCLEOTIDE SEQUENCE [LARGE SCALE GENOMIC DNA]</scope>
    <source>
        <strain evidence="15">sh-6</strain>
    </source>
</reference>
<dbReference type="SUPFAM" id="SSF81296">
    <property type="entry name" value="E set domains"/>
    <property type="match status" value="1"/>
</dbReference>
<keyword evidence="10" id="KW-0407">Ion channel</keyword>
<accession>A0A3B7R1X4</accession>
<dbReference type="GO" id="GO:0034765">
    <property type="term" value="P:regulation of monoatomic ion transmembrane transport"/>
    <property type="evidence" value="ECO:0007669"/>
    <property type="project" value="TreeGrafter"/>
</dbReference>
<dbReference type="InterPro" id="IPR041647">
    <property type="entry name" value="IRK_C"/>
</dbReference>
<dbReference type="InterPro" id="IPR014756">
    <property type="entry name" value="Ig_E-set"/>
</dbReference>
<keyword evidence="6" id="KW-0630">Potassium</keyword>
<dbReference type="GO" id="GO:0005242">
    <property type="term" value="F:inward rectifier potassium channel activity"/>
    <property type="evidence" value="ECO:0007669"/>
    <property type="project" value="InterPro"/>
</dbReference>
<dbReference type="InterPro" id="IPR013518">
    <property type="entry name" value="K_chnl_inward-rec_Kir_cyto"/>
</dbReference>
<evidence type="ECO:0000313" key="15">
    <source>
        <dbReference type="Proteomes" id="UP000262802"/>
    </source>
</evidence>
<evidence type="ECO:0000256" key="10">
    <source>
        <dbReference type="ARBA" id="ARBA00023303"/>
    </source>
</evidence>
<protein>
    <submittedName>
        <fullName evidence="14">Transporter</fullName>
    </submittedName>
</protein>
<keyword evidence="2" id="KW-0813">Transport</keyword>
<evidence type="ECO:0000256" key="4">
    <source>
        <dbReference type="ARBA" id="ARBA00022692"/>
    </source>
</evidence>
<evidence type="ECO:0000259" key="13">
    <source>
        <dbReference type="Pfam" id="PF17655"/>
    </source>
</evidence>
<feature type="transmembrane region" description="Helical" evidence="11">
    <location>
        <begin position="139"/>
        <end position="160"/>
    </location>
</feature>
<dbReference type="InterPro" id="IPR016449">
    <property type="entry name" value="K_chnl_inward-rec_Kir"/>
</dbReference>
<feature type="domain" description="Inward rectifier potassium channel C-terminal" evidence="13">
    <location>
        <begin position="170"/>
        <end position="319"/>
    </location>
</feature>
<dbReference type="Gene3D" id="1.10.287.70">
    <property type="match status" value="1"/>
</dbReference>
<evidence type="ECO:0000256" key="3">
    <source>
        <dbReference type="ARBA" id="ARBA00022538"/>
    </source>
</evidence>
<feature type="domain" description="Potassium channel" evidence="12">
    <location>
        <begin position="81"/>
        <end position="158"/>
    </location>
</feature>
<evidence type="ECO:0000256" key="7">
    <source>
        <dbReference type="ARBA" id="ARBA00022989"/>
    </source>
</evidence>
<keyword evidence="15" id="KW-1185">Reference proteome</keyword>
<dbReference type="GO" id="GO:0005886">
    <property type="term" value="C:plasma membrane"/>
    <property type="evidence" value="ECO:0007669"/>
    <property type="project" value="TreeGrafter"/>
</dbReference>